<organism evidence="1 2">
    <name type="scientific">Winogradskyella flava</name>
    <dbReference type="NCBI Taxonomy" id="1884876"/>
    <lineage>
        <taxon>Bacteria</taxon>
        <taxon>Pseudomonadati</taxon>
        <taxon>Bacteroidota</taxon>
        <taxon>Flavobacteriia</taxon>
        <taxon>Flavobacteriales</taxon>
        <taxon>Flavobacteriaceae</taxon>
        <taxon>Winogradskyella</taxon>
    </lineage>
</organism>
<evidence type="ECO:0000313" key="1">
    <source>
        <dbReference type="EMBL" id="MBC2845404.1"/>
    </source>
</evidence>
<comment type="caution">
    <text evidence="1">The sequence shown here is derived from an EMBL/GenBank/DDBJ whole genome shotgun (WGS) entry which is preliminary data.</text>
</comment>
<name>A0A842IU40_9FLAO</name>
<evidence type="ECO:0000313" key="2">
    <source>
        <dbReference type="Proteomes" id="UP000533900"/>
    </source>
</evidence>
<sequence>MKKASFIILGILTICCCSCYSYKVYPKAYRNIENNSQKRNAYIINDSLKKELKIFSNSNIFQIVKDSNYADVVVKLYPIEKSFVCGQPLTISMLTIGQLPVILPDQYLFRFDEIQNGTITKRTIDLKIAQRVWFWDLFVFNKNFEEKAGKALLGEYLKNNNPLN</sequence>
<accession>A0A842IU40</accession>
<dbReference type="Proteomes" id="UP000533900">
    <property type="component" value="Unassembled WGS sequence"/>
</dbReference>
<reference evidence="1" key="1">
    <citation type="submission" date="2020-08" db="EMBL/GenBank/DDBJ databases">
        <title>Winogradskyella ouciana sp. nov., isolated from the hadal seawater of the Mariana Trench.</title>
        <authorList>
            <person name="He X."/>
        </authorList>
    </citation>
    <scope>NUCLEOTIDE SEQUENCE [LARGE SCALE GENOMIC DNA]</scope>
    <source>
        <strain evidence="1">KCTC 52348</strain>
    </source>
</reference>
<proteinExistence type="predicted"/>
<dbReference type="RefSeq" id="WP_185789105.1">
    <property type="nucleotide sequence ID" value="NZ_JACLCP010000002.1"/>
</dbReference>
<gene>
    <name evidence="1" type="ORF">H7F21_09900</name>
</gene>
<dbReference type="EMBL" id="JACLCP010000002">
    <property type="protein sequence ID" value="MBC2845404.1"/>
    <property type="molecule type" value="Genomic_DNA"/>
</dbReference>
<protein>
    <submittedName>
        <fullName evidence="1">Uncharacterized protein</fullName>
    </submittedName>
</protein>
<dbReference type="AlphaFoldDB" id="A0A842IU40"/>
<keyword evidence="2" id="KW-1185">Reference proteome</keyword>